<protein>
    <recommendedName>
        <fullName evidence="3">Bacteriophage abortive infection AbiH</fullName>
    </recommendedName>
</protein>
<proteinExistence type="predicted"/>
<dbReference type="RefSeq" id="WP_004310943.1">
    <property type="nucleotide sequence ID" value="NZ_CP081918.1"/>
</dbReference>
<evidence type="ECO:0008006" key="3">
    <source>
        <dbReference type="Google" id="ProtNLM"/>
    </source>
</evidence>
<evidence type="ECO:0000313" key="2">
    <source>
        <dbReference type="Proteomes" id="UP000435985"/>
    </source>
</evidence>
<dbReference type="Pfam" id="PF14253">
    <property type="entry name" value="AbiH"/>
    <property type="match status" value="1"/>
</dbReference>
<name>A0A5M5N4L3_BACOV</name>
<evidence type="ECO:0000313" key="1">
    <source>
        <dbReference type="EMBL" id="KAA4665225.1"/>
    </source>
</evidence>
<sequence length="316" mass="37274">MNNLLIIGNGFDLDLGLPTKYSNFIESKYFKKQNIRRGSKLFKYISETYHDKKWIDIENELKRFALDDKGKNILFNKTEKDFELLRVSLCDYLSSLSYESINKESAACMLIESVINNYLFKKVYTYNYTDLEKIIDILDVKKTFNNQIEIEYVHGKVNDKSIILGFEDSAEVKDDYLFMIKSFSRHFRSHNIQYDMILADEVIFFGHSLGSTDYHYFEHFFRNQSNEQIKKEDSKIITIFTYDNKSRLEILTQLRSMNEKKTNLLFSLNQLNIFCTKDGEGDKERIEEYCKNLKTKGIAAQKEIISKTAVDQRKKG</sequence>
<dbReference type="InterPro" id="IPR025935">
    <property type="entry name" value="AbiH"/>
</dbReference>
<dbReference type="Proteomes" id="UP000435985">
    <property type="component" value="Unassembled WGS sequence"/>
</dbReference>
<comment type="caution">
    <text evidence="1">The sequence shown here is derived from an EMBL/GenBank/DDBJ whole genome shotgun (WGS) entry which is preliminary data.</text>
</comment>
<gene>
    <name evidence="1" type="ORF">F3B98_06210</name>
</gene>
<dbReference type="AlphaFoldDB" id="A0A5M5N4L3"/>
<organism evidence="1 2">
    <name type="scientific">Bacteroides ovatus</name>
    <dbReference type="NCBI Taxonomy" id="28116"/>
    <lineage>
        <taxon>Bacteria</taxon>
        <taxon>Pseudomonadati</taxon>
        <taxon>Bacteroidota</taxon>
        <taxon>Bacteroidia</taxon>
        <taxon>Bacteroidales</taxon>
        <taxon>Bacteroidaceae</taxon>
        <taxon>Bacteroides</taxon>
    </lineage>
</organism>
<reference evidence="1 2" key="1">
    <citation type="journal article" date="2019" name="Nat. Med.">
        <title>A library of human gut bacterial isolates paired with longitudinal multiomics data enables mechanistic microbiome research.</title>
        <authorList>
            <person name="Poyet M."/>
            <person name="Groussin M."/>
            <person name="Gibbons S.M."/>
            <person name="Avila-Pacheco J."/>
            <person name="Jiang X."/>
            <person name="Kearney S.M."/>
            <person name="Perrotta A.R."/>
            <person name="Berdy B."/>
            <person name="Zhao S."/>
            <person name="Lieberman T.D."/>
            <person name="Swanson P.K."/>
            <person name="Smith M."/>
            <person name="Roesemann S."/>
            <person name="Alexander J.E."/>
            <person name="Rich S.A."/>
            <person name="Livny J."/>
            <person name="Vlamakis H."/>
            <person name="Clish C."/>
            <person name="Bullock K."/>
            <person name="Deik A."/>
            <person name="Scott J."/>
            <person name="Pierce K.A."/>
            <person name="Xavier R.J."/>
            <person name="Alm E.J."/>
        </authorList>
    </citation>
    <scope>NUCLEOTIDE SEQUENCE [LARGE SCALE GENOMIC DNA]</scope>
    <source>
        <strain evidence="1 2">BIOML-A14</strain>
    </source>
</reference>
<accession>A0A5M5N4L3</accession>
<dbReference type="EMBL" id="VWFO01000006">
    <property type="protein sequence ID" value="KAA4665225.1"/>
    <property type="molecule type" value="Genomic_DNA"/>
</dbReference>